<organism evidence="1 2">
    <name type="scientific">Dactylellina haptotyla (strain CBS 200.50)</name>
    <name type="common">Nematode-trapping fungus</name>
    <name type="synonym">Monacrosporium haptotylum</name>
    <dbReference type="NCBI Taxonomy" id="1284197"/>
    <lineage>
        <taxon>Eukaryota</taxon>
        <taxon>Fungi</taxon>
        <taxon>Dikarya</taxon>
        <taxon>Ascomycota</taxon>
        <taxon>Pezizomycotina</taxon>
        <taxon>Orbiliomycetes</taxon>
        <taxon>Orbiliales</taxon>
        <taxon>Orbiliaceae</taxon>
        <taxon>Dactylellina</taxon>
    </lineage>
</organism>
<dbReference type="InterPro" id="IPR031755">
    <property type="entry name" value="Inhibitor_I66"/>
</dbReference>
<dbReference type="HOGENOM" id="CLU_115968_3_0_1"/>
<dbReference type="EMBL" id="AQGS01000514">
    <property type="protein sequence ID" value="EPS38931.1"/>
    <property type="molecule type" value="Genomic_DNA"/>
</dbReference>
<evidence type="ECO:0008006" key="3">
    <source>
        <dbReference type="Google" id="ProtNLM"/>
    </source>
</evidence>
<accession>S8ACW5</accession>
<reference evidence="2" key="2">
    <citation type="submission" date="2013-04" db="EMBL/GenBank/DDBJ databases">
        <title>Genomic mechanisms accounting for the adaptation to parasitism in nematode-trapping fungi.</title>
        <authorList>
            <person name="Ahren D.G."/>
        </authorList>
    </citation>
    <scope>NUCLEOTIDE SEQUENCE [LARGE SCALE GENOMIC DNA]</scope>
    <source>
        <strain evidence="2">CBS 200.50</strain>
    </source>
</reference>
<evidence type="ECO:0000313" key="2">
    <source>
        <dbReference type="Proteomes" id="UP000015100"/>
    </source>
</evidence>
<dbReference type="Proteomes" id="UP000015100">
    <property type="component" value="Unassembled WGS sequence"/>
</dbReference>
<sequence length="122" mass="13888">MGDGQQVFSLPPLDEPARWDIEKLDDGYYKMRVGGNETAEQNGRVHALIHDKADAENWVIRPYDRKGPNVYTIEKLDGSEGWVMLASEPFAPISVQQLPETKNLPTRYLPPCLFEITKVDEE</sequence>
<dbReference type="GO" id="GO:0004867">
    <property type="term" value="F:serine-type endopeptidase inhibitor activity"/>
    <property type="evidence" value="ECO:0007669"/>
    <property type="project" value="InterPro"/>
</dbReference>
<protein>
    <recommendedName>
        <fullName evidence="3">Ricin B lectin domain-containing protein</fullName>
    </recommendedName>
</protein>
<proteinExistence type="predicted"/>
<dbReference type="Pfam" id="PF16850">
    <property type="entry name" value="Inhibitor_I66"/>
    <property type="match status" value="1"/>
</dbReference>
<dbReference type="Gene3D" id="2.80.10.50">
    <property type="match status" value="1"/>
</dbReference>
<name>S8ACW5_DACHA</name>
<comment type="caution">
    <text evidence="1">The sequence shown here is derived from an EMBL/GenBank/DDBJ whole genome shotgun (WGS) entry which is preliminary data.</text>
</comment>
<keyword evidence="2" id="KW-1185">Reference proteome</keyword>
<gene>
    <name evidence="1" type="ORF">H072_7305</name>
</gene>
<reference evidence="1 2" key="1">
    <citation type="journal article" date="2013" name="PLoS Genet.">
        <title>Genomic mechanisms accounting for the adaptation to parasitism in nematode-trapping fungi.</title>
        <authorList>
            <person name="Meerupati T."/>
            <person name="Andersson K.M."/>
            <person name="Friman E."/>
            <person name="Kumar D."/>
            <person name="Tunlid A."/>
            <person name="Ahren D."/>
        </authorList>
    </citation>
    <scope>NUCLEOTIDE SEQUENCE [LARGE SCALE GENOMIC DNA]</scope>
    <source>
        <strain evidence="1 2">CBS 200.50</strain>
    </source>
</reference>
<evidence type="ECO:0000313" key="1">
    <source>
        <dbReference type="EMBL" id="EPS38931.1"/>
    </source>
</evidence>
<dbReference type="OrthoDB" id="3439489at2759"/>
<dbReference type="AlphaFoldDB" id="S8ACW5"/>
<dbReference type="CDD" id="cd23428">
    <property type="entry name" value="beta-trefoil_Ricin_SPI"/>
    <property type="match status" value="1"/>
</dbReference>